<dbReference type="InterPro" id="IPR013750">
    <property type="entry name" value="GHMP_kinase_C_dom"/>
</dbReference>
<dbReference type="EMBL" id="VJMG01000021">
    <property type="protein sequence ID" value="TRL39301.1"/>
    <property type="molecule type" value="Genomic_DNA"/>
</dbReference>
<evidence type="ECO:0000313" key="13">
    <source>
        <dbReference type="EMBL" id="TRL39301.1"/>
    </source>
</evidence>
<dbReference type="NCBIfam" id="NF011202">
    <property type="entry name" value="PRK14608.1"/>
    <property type="match status" value="1"/>
</dbReference>
<evidence type="ECO:0000256" key="7">
    <source>
        <dbReference type="ARBA" id="ARBA00022840"/>
    </source>
</evidence>
<keyword evidence="7 10" id="KW-0067">ATP-binding</keyword>
<comment type="pathway">
    <text evidence="10">Isoprenoid biosynthesis; isopentenyl diphosphate biosynthesis via DXP pathway; isopentenyl diphosphate from 1-deoxy-D-xylulose 5-phosphate: step 3/6.</text>
</comment>
<dbReference type="Pfam" id="PF08544">
    <property type="entry name" value="GHMP_kinases_C"/>
    <property type="match status" value="1"/>
</dbReference>
<evidence type="ECO:0000256" key="2">
    <source>
        <dbReference type="ARBA" id="ARBA00012052"/>
    </source>
</evidence>
<dbReference type="AlphaFoldDB" id="A0A549TBP3"/>
<evidence type="ECO:0000256" key="8">
    <source>
        <dbReference type="ARBA" id="ARBA00023229"/>
    </source>
</evidence>
<protein>
    <recommendedName>
        <fullName evidence="3 10">4-diphosphocytidyl-2-C-methyl-D-erythritol kinase</fullName>
        <shortName evidence="10">CMK</shortName>
        <ecNumber evidence="2 10">2.7.1.148</ecNumber>
    </recommendedName>
    <alternativeName>
        <fullName evidence="9 10">4-(cytidine-5'-diphospho)-2-C-methyl-D-erythritol kinase</fullName>
    </alternativeName>
</protein>
<evidence type="ECO:0000256" key="4">
    <source>
        <dbReference type="ARBA" id="ARBA00022679"/>
    </source>
</evidence>
<name>A0A549TBP3_9HYPH</name>
<reference evidence="13 14" key="1">
    <citation type="submission" date="2019-07" db="EMBL/GenBank/DDBJ databases">
        <title>Ln-dependent methylotrophs.</title>
        <authorList>
            <person name="Tani A."/>
        </authorList>
    </citation>
    <scope>NUCLEOTIDE SEQUENCE [LARGE SCALE GENOMIC DNA]</scope>
    <source>
        <strain evidence="13 14">SM12</strain>
    </source>
</reference>
<dbReference type="NCBIfam" id="TIGR00154">
    <property type="entry name" value="ispE"/>
    <property type="match status" value="1"/>
</dbReference>
<feature type="domain" description="GHMP kinase C-terminal" evidence="12">
    <location>
        <begin position="215"/>
        <end position="276"/>
    </location>
</feature>
<dbReference type="InterPro" id="IPR004424">
    <property type="entry name" value="IspE"/>
</dbReference>
<feature type="active site" evidence="10">
    <location>
        <position position="143"/>
    </location>
</feature>
<keyword evidence="4 10" id="KW-0808">Transferase</keyword>
<keyword evidence="6 10" id="KW-0418">Kinase</keyword>
<dbReference type="Gene3D" id="3.30.70.890">
    <property type="entry name" value="GHMP kinase, C-terminal domain"/>
    <property type="match status" value="1"/>
</dbReference>
<accession>A0A549TBP3</accession>
<feature type="domain" description="GHMP kinase N-terminal" evidence="11">
    <location>
        <begin position="69"/>
        <end position="149"/>
    </location>
</feature>
<dbReference type="Pfam" id="PF00288">
    <property type="entry name" value="GHMP_kinases_N"/>
    <property type="match status" value="1"/>
</dbReference>
<dbReference type="PIRSF" id="PIRSF010376">
    <property type="entry name" value="IspE"/>
    <property type="match status" value="1"/>
</dbReference>
<evidence type="ECO:0000259" key="12">
    <source>
        <dbReference type="Pfam" id="PF08544"/>
    </source>
</evidence>
<dbReference type="Proteomes" id="UP000316801">
    <property type="component" value="Unassembled WGS sequence"/>
</dbReference>
<dbReference type="InterPro" id="IPR020568">
    <property type="entry name" value="Ribosomal_Su5_D2-typ_SF"/>
</dbReference>
<dbReference type="SUPFAM" id="SSF55060">
    <property type="entry name" value="GHMP Kinase, C-terminal domain"/>
    <property type="match status" value="1"/>
</dbReference>
<dbReference type="InterPro" id="IPR036554">
    <property type="entry name" value="GHMP_kinase_C_sf"/>
</dbReference>
<feature type="binding site" evidence="10">
    <location>
        <begin position="101"/>
        <end position="111"/>
    </location>
    <ligand>
        <name>ATP</name>
        <dbReference type="ChEBI" id="CHEBI:30616"/>
    </ligand>
</feature>
<proteinExistence type="inferred from homology"/>
<gene>
    <name evidence="10" type="primary">ispE</name>
    <name evidence="13" type="ORF">FNA46_09120</name>
</gene>
<sequence>MTGSIRETAPAKINLALHVTGRRADGYHLLDSLVTFATDGDGLHLSPASEDSFRVTGRFGALLGEAQDNLVIRARDLLRTVVRSTGHATPPVAITLDKALPIASGIGGGSADAAATLRGLCRLWNIRLPDDAMKALALSLGADVPMCLASRPALARGIGEELTPVPALPSLALVLVNPLVSVSTPEIFRRLEWRDNDPMPPLPVDRQADWTAFLASQRNDLEPPARALVDEIVTVSGALAASGASLVRMSGSGATCFGLYAAPAEAERAARRLTEQHPLWYVQPTSTVCGE</sequence>
<dbReference type="RefSeq" id="WP_143124880.1">
    <property type="nucleotide sequence ID" value="NZ_VJMG01000021.1"/>
</dbReference>
<keyword evidence="5 10" id="KW-0547">Nucleotide-binding</keyword>
<dbReference type="PANTHER" id="PTHR43527:SF2">
    <property type="entry name" value="4-DIPHOSPHOCYTIDYL-2-C-METHYL-D-ERYTHRITOL KINASE, CHLOROPLASTIC"/>
    <property type="match status" value="1"/>
</dbReference>
<comment type="similarity">
    <text evidence="1 10">Belongs to the GHMP kinase family. IspE subfamily.</text>
</comment>
<evidence type="ECO:0000256" key="6">
    <source>
        <dbReference type="ARBA" id="ARBA00022777"/>
    </source>
</evidence>
<evidence type="ECO:0000259" key="11">
    <source>
        <dbReference type="Pfam" id="PF00288"/>
    </source>
</evidence>
<dbReference type="GO" id="GO:0050515">
    <property type="term" value="F:4-(cytidine 5'-diphospho)-2-C-methyl-D-erythritol kinase activity"/>
    <property type="evidence" value="ECO:0007669"/>
    <property type="project" value="UniProtKB-UniRule"/>
</dbReference>
<dbReference type="EC" id="2.7.1.148" evidence="2 10"/>
<organism evidence="13 14">
    <name type="scientific">Rhizobium straminoryzae</name>
    <dbReference type="NCBI Taxonomy" id="1387186"/>
    <lineage>
        <taxon>Bacteria</taxon>
        <taxon>Pseudomonadati</taxon>
        <taxon>Pseudomonadota</taxon>
        <taxon>Alphaproteobacteria</taxon>
        <taxon>Hyphomicrobiales</taxon>
        <taxon>Rhizobiaceae</taxon>
        <taxon>Rhizobium/Agrobacterium group</taxon>
        <taxon>Rhizobium</taxon>
    </lineage>
</organism>
<dbReference type="InterPro" id="IPR014721">
    <property type="entry name" value="Ribsml_uS5_D2-typ_fold_subgr"/>
</dbReference>
<dbReference type="GO" id="GO:0005524">
    <property type="term" value="F:ATP binding"/>
    <property type="evidence" value="ECO:0007669"/>
    <property type="project" value="UniProtKB-UniRule"/>
</dbReference>
<feature type="active site" evidence="10">
    <location>
        <position position="12"/>
    </location>
</feature>
<comment type="caution">
    <text evidence="13">The sequence shown here is derived from an EMBL/GenBank/DDBJ whole genome shotgun (WGS) entry which is preliminary data.</text>
</comment>
<evidence type="ECO:0000256" key="9">
    <source>
        <dbReference type="ARBA" id="ARBA00032554"/>
    </source>
</evidence>
<evidence type="ECO:0000256" key="10">
    <source>
        <dbReference type="HAMAP-Rule" id="MF_00061"/>
    </source>
</evidence>
<dbReference type="HAMAP" id="MF_00061">
    <property type="entry name" value="IspE"/>
    <property type="match status" value="1"/>
</dbReference>
<dbReference type="Gene3D" id="3.30.230.10">
    <property type="match status" value="1"/>
</dbReference>
<evidence type="ECO:0000256" key="1">
    <source>
        <dbReference type="ARBA" id="ARBA00009684"/>
    </source>
</evidence>
<dbReference type="UniPathway" id="UPA00056">
    <property type="reaction ID" value="UER00094"/>
</dbReference>
<dbReference type="GO" id="GO:0016114">
    <property type="term" value="P:terpenoid biosynthetic process"/>
    <property type="evidence" value="ECO:0007669"/>
    <property type="project" value="UniProtKB-UniRule"/>
</dbReference>
<keyword evidence="14" id="KW-1185">Reference proteome</keyword>
<keyword evidence="8 10" id="KW-0414">Isoprene biosynthesis</keyword>
<dbReference type="PANTHER" id="PTHR43527">
    <property type="entry name" value="4-DIPHOSPHOCYTIDYL-2-C-METHYL-D-ERYTHRITOL KINASE, CHLOROPLASTIC"/>
    <property type="match status" value="1"/>
</dbReference>
<dbReference type="GO" id="GO:0019288">
    <property type="term" value="P:isopentenyl diphosphate biosynthetic process, methylerythritol 4-phosphate pathway"/>
    <property type="evidence" value="ECO:0007669"/>
    <property type="project" value="UniProtKB-UniRule"/>
</dbReference>
<evidence type="ECO:0000256" key="3">
    <source>
        <dbReference type="ARBA" id="ARBA00017473"/>
    </source>
</evidence>
<evidence type="ECO:0000313" key="14">
    <source>
        <dbReference type="Proteomes" id="UP000316801"/>
    </source>
</evidence>
<dbReference type="InterPro" id="IPR006204">
    <property type="entry name" value="GHMP_kinase_N_dom"/>
</dbReference>
<comment type="function">
    <text evidence="10">Catalyzes the phosphorylation of the position 2 hydroxy group of 4-diphosphocytidyl-2C-methyl-D-erythritol.</text>
</comment>
<evidence type="ECO:0000256" key="5">
    <source>
        <dbReference type="ARBA" id="ARBA00022741"/>
    </source>
</evidence>
<dbReference type="SUPFAM" id="SSF54211">
    <property type="entry name" value="Ribosomal protein S5 domain 2-like"/>
    <property type="match status" value="1"/>
</dbReference>
<comment type="catalytic activity">
    <reaction evidence="10">
        <text>4-CDP-2-C-methyl-D-erythritol + ATP = 4-CDP-2-C-methyl-D-erythritol 2-phosphate + ADP + H(+)</text>
        <dbReference type="Rhea" id="RHEA:18437"/>
        <dbReference type="ChEBI" id="CHEBI:15378"/>
        <dbReference type="ChEBI" id="CHEBI:30616"/>
        <dbReference type="ChEBI" id="CHEBI:57823"/>
        <dbReference type="ChEBI" id="CHEBI:57919"/>
        <dbReference type="ChEBI" id="CHEBI:456216"/>
        <dbReference type="EC" id="2.7.1.148"/>
    </reaction>
</comment>